<dbReference type="AlphaFoldDB" id="A0A6G2DEX4"/>
<evidence type="ECO:0000313" key="1">
    <source>
        <dbReference type="EMBL" id="MTV75130.1"/>
    </source>
</evidence>
<name>A0A6G2DEX4_STREE</name>
<comment type="caution">
    <text evidence="1">The sequence shown here is derived from an EMBL/GenBank/DDBJ whole genome shotgun (WGS) entry which is preliminary data.</text>
</comment>
<organism evidence="1 2">
    <name type="scientific">Streptococcus pneumoniae</name>
    <dbReference type="NCBI Taxonomy" id="1313"/>
    <lineage>
        <taxon>Bacteria</taxon>
        <taxon>Bacillati</taxon>
        <taxon>Bacillota</taxon>
        <taxon>Bacilli</taxon>
        <taxon>Lactobacillales</taxon>
        <taxon>Streptococcaceae</taxon>
        <taxon>Streptococcus</taxon>
    </lineage>
</organism>
<dbReference type="EMBL" id="WNHQ01001808">
    <property type="protein sequence ID" value="MTV75130.1"/>
    <property type="molecule type" value="Genomic_DNA"/>
</dbReference>
<gene>
    <name evidence="1" type="ORF">GM540_14395</name>
</gene>
<accession>A0A6G2DEX4</accession>
<feature type="non-terminal residue" evidence="1">
    <location>
        <position position="107"/>
    </location>
</feature>
<reference evidence="1 2" key="1">
    <citation type="submission" date="2019-11" db="EMBL/GenBank/DDBJ databases">
        <title>Growth characteristics of pneumococcus vary with the chemical composition of the capsule and with environmental conditions.</title>
        <authorList>
            <person name="Tothpal A."/>
            <person name="Desobry K."/>
            <person name="Joshi S."/>
            <person name="Wyllie A.L."/>
            <person name="Weinberger D.M."/>
        </authorList>
    </citation>
    <scope>NUCLEOTIDE SEQUENCE [LARGE SCALE GENOMIC DNA]</scope>
    <source>
        <strain evidence="2">pnumococcus19F</strain>
    </source>
</reference>
<dbReference type="Proteomes" id="UP000483094">
    <property type="component" value="Unassembled WGS sequence"/>
</dbReference>
<evidence type="ECO:0000313" key="2">
    <source>
        <dbReference type="Proteomes" id="UP000483094"/>
    </source>
</evidence>
<feature type="non-terminal residue" evidence="1">
    <location>
        <position position="1"/>
    </location>
</feature>
<proteinExistence type="predicted"/>
<protein>
    <submittedName>
        <fullName evidence="1">IS110 family transposase</fullName>
    </submittedName>
</protein>
<sequence length="107" mass="12359">EELSTNLWSSTMMTLMTDEMTLDELANMPLQELDDWLQKLGKGHFKDSEKLAQTIQAAIRGSYRLSKLQQDSVNVILGLLAREIRNLEKMIKEIDKANFLDHFFQVS</sequence>